<dbReference type="AlphaFoldDB" id="A0A2T3B6N3"/>
<reference evidence="2 3" key="1">
    <citation type="journal article" date="2018" name="New Phytol.">
        <title>Comparative genomics and transcriptomics depict ericoid mycorrhizal fungi as versatile saprotrophs and plant mutualists.</title>
        <authorList>
            <person name="Martino E."/>
            <person name="Morin E."/>
            <person name="Grelet G.A."/>
            <person name="Kuo A."/>
            <person name="Kohler A."/>
            <person name="Daghino S."/>
            <person name="Barry K.W."/>
            <person name="Cichocki N."/>
            <person name="Clum A."/>
            <person name="Dockter R.B."/>
            <person name="Hainaut M."/>
            <person name="Kuo R.C."/>
            <person name="LaButti K."/>
            <person name="Lindahl B.D."/>
            <person name="Lindquist E.A."/>
            <person name="Lipzen A."/>
            <person name="Khouja H.R."/>
            <person name="Magnuson J."/>
            <person name="Murat C."/>
            <person name="Ohm R.A."/>
            <person name="Singer S.W."/>
            <person name="Spatafora J.W."/>
            <person name="Wang M."/>
            <person name="Veneault-Fourrey C."/>
            <person name="Henrissat B."/>
            <person name="Grigoriev I.V."/>
            <person name="Martin F.M."/>
            <person name="Perotto S."/>
        </authorList>
    </citation>
    <scope>NUCLEOTIDE SEQUENCE [LARGE SCALE GENOMIC DNA]</scope>
    <source>
        <strain evidence="2 3">ATCC 22711</strain>
    </source>
</reference>
<evidence type="ECO:0000313" key="3">
    <source>
        <dbReference type="Proteomes" id="UP000241818"/>
    </source>
</evidence>
<dbReference type="InParanoid" id="A0A2T3B6N3"/>
<proteinExistence type="predicted"/>
<dbReference type="Proteomes" id="UP000241818">
    <property type="component" value="Unassembled WGS sequence"/>
</dbReference>
<evidence type="ECO:0000256" key="1">
    <source>
        <dbReference type="SAM" id="MobiDB-lite"/>
    </source>
</evidence>
<accession>A0A2T3B6N3</accession>
<feature type="compositionally biased region" description="Basic and acidic residues" evidence="1">
    <location>
        <begin position="352"/>
        <end position="368"/>
    </location>
</feature>
<dbReference type="Gene3D" id="2.60.120.620">
    <property type="entry name" value="q2cbj1_9rhob like domain"/>
    <property type="match status" value="1"/>
</dbReference>
<keyword evidence="3" id="KW-1185">Reference proteome</keyword>
<sequence length="368" mass="41943">MSTTSSPPVKDHKDIGSSLKRLLPNRPVKPDFLKSTPTSKPNPALAKSAVNPDYVLTEAQKEQFLEYGFTKIEKCFTREQAAEFTADMWTRLGMSPTDKTTWTAETTHMPRHRQVAVSEFAPKAWAAMCQLLGGADRIWESFGGWGDAFIVNLGKPEYKAEDRLDLRKDLWGWHNDGDFFVHFLDSREQALLVIPLWSDIVPKGGGTVVCTDGIKHIAKHLYDHPEGVTPWLKSVNDPEHAAFEGRNFWNDLAKDPSRTRDESFFEMTGEVGDVILMHPLMLHSASKNLRRDVRVITNPPVALKEPFCFDRKNKDEYSLVELKTLKDLGMPDGLPGWKITGERRGWTPARVKRQEEMKKRELERLKSQ</sequence>
<protein>
    <submittedName>
        <fullName evidence="2">Uncharacterized protein</fullName>
    </submittedName>
</protein>
<dbReference type="RefSeq" id="XP_024722584.1">
    <property type="nucleotide sequence ID" value="XM_024870193.1"/>
</dbReference>
<dbReference type="SUPFAM" id="SSF51197">
    <property type="entry name" value="Clavaminate synthase-like"/>
    <property type="match status" value="1"/>
</dbReference>
<evidence type="ECO:0000313" key="2">
    <source>
        <dbReference type="EMBL" id="PSS22429.1"/>
    </source>
</evidence>
<name>A0A2T3B6N3_AMORE</name>
<gene>
    <name evidence="2" type="ORF">M430DRAFT_99542</name>
</gene>
<feature type="region of interest" description="Disordered" evidence="1">
    <location>
        <begin position="348"/>
        <end position="368"/>
    </location>
</feature>
<feature type="region of interest" description="Disordered" evidence="1">
    <location>
        <begin position="1"/>
        <end position="46"/>
    </location>
</feature>
<dbReference type="EMBL" id="KZ679009">
    <property type="protein sequence ID" value="PSS22429.1"/>
    <property type="molecule type" value="Genomic_DNA"/>
</dbReference>
<dbReference type="GeneID" id="36578274"/>
<dbReference type="OrthoDB" id="4664297at2759"/>
<organism evidence="2 3">
    <name type="scientific">Amorphotheca resinae ATCC 22711</name>
    <dbReference type="NCBI Taxonomy" id="857342"/>
    <lineage>
        <taxon>Eukaryota</taxon>
        <taxon>Fungi</taxon>
        <taxon>Dikarya</taxon>
        <taxon>Ascomycota</taxon>
        <taxon>Pezizomycotina</taxon>
        <taxon>Leotiomycetes</taxon>
        <taxon>Helotiales</taxon>
        <taxon>Amorphothecaceae</taxon>
        <taxon>Amorphotheca</taxon>
    </lineage>
</organism>